<comment type="caution">
    <text evidence="2">The sequence shown here is derived from an EMBL/GenBank/DDBJ whole genome shotgun (WGS) entry which is preliminary data.</text>
</comment>
<protein>
    <recommendedName>
        <fullName evidence="1">EAL domain-containing protein</fullName>
    </recommendedName>
</protein>
<feature type="domain" description="EAL" evidence="1">
    <location>
        <begin position="1"/>
        <end position="76"/>
    </location>
</feature>
<dbReference type="InterPro" id="IPR050706">
    <property type="entry name" value="Cyclic-di-GMP_PDE-like"/>
</dbReference>
<evidence type="ECO:0000313" key="2">
    <source>
        <dbReference type="EMBL" id="GGB60431.1"/>
    </source>
</evidence>
<sequence>MKIDPELTRQIGNPKVDTILETVTLLASRLGMNATAEGVEDLGQISRLKAIGFDFAQGFAFSRPISSDAALSLLAG</sequence>
<dbReference type="PROSITE" id="PS50883">
    <property type="entry name" value="EAL"/>
    <property type="match status" value="1"/>
</dbReference>
<dbReference type="SUPFAM" id="SSF141868">
    <property type="entry name" value="EAL domain-like"/>
    <property type="match status" value="1"/>
</dbReference>
<gene>
    <name evidence="2" type="ORF">GCM10011503_06140</name>
</gene>
<dbReference type="InterPro" id="IPR001633">
    <property type="entry name" value="EAL_dom"/>
</dbReference>
<dbReference type="PANTHER" id="PTHR33121:SF70">
    <property type="entry name" value="SIGNALING PROTEIN YKOW"/>
    <property type="match status" value="1"/>
</dbReference>
<name>A0ABQ1J8B2_9PROT</name>
<dbReference type="PANTHER" id="PTHR33121">
    <property type="entry name" value="CYCLIC DI-GMP PHOSPHODIESTERASE PDEF"/>
    <property type="match status" value="1"/>
</dbReference>
<dbReference type="Gene3D" id="3.20.20.450">
    <property type="entry name" value="EAL domain"/>
    <property type="match status" value="1"/>
</dbReference>
<keyword evidence="3" id="KW-1185">Reference proteome</keyword>
<dbReference type="Pfam" id="PF00563">
    <property type="entry name" value="EAL"/>
    <property type="match status" value="1"/>
</dbReference>
<evidence type="ECO:0000259" key="1">
    <source>
        <dbReference type="PROSITE" id="PS50883"/>
    </source>
</evidence>
<dbReference type="Proteomes" id="UP000628854">
    <property type="component" value="Unassembled WGS sequence"/>
</dbReference>
<reference evidence="3" key="1">
    <citation type="journal article" date="2019" name="Int. J. Syst. Evol. Microbiol.">
        <title>The Global Catalogue of Microorganisms (GCM) 10K type strain sequencing project: providing services to taxonomists for standard genome sequencing and annotation.</title>
        <authorList>
            <consortium name="The Broad Institute Genomics Platform"/>
            <consortium name="The Broad Institute Genome Sequencing Center for Infectious Disease"/>
            <person name="Wu L."/>
            <person name="Ma J."/>
        </authorList>
    </citation>
    <scope>NUCLEOTIDE SEQUENCE [LARGE SCALE GENOMIC DNA]</scope>
    <source>
        <strain evidence="3">CGMCC 1.15928</strain>
    </source>
</reference>
<dbReference type="InterPro" id="IPR035919">
    <property type="entry name" value="EAL_sf"/>
</dbReference>
<dbReference type="EMBL" id="BMKF01000001">
    <property type="protein sequence ID" value="GGB60431.1"/>
    <property type="molecule type" value="Genomic_DNA"/>
</dbReference>
<accession>A0ABQ1J8B2</accession>
<evidence type="ECO:0000313" key="3">
    <source>
        <dbReference type="Proteomes" id="UP000628854"/>
    </source>
</evidence>
<proteinExistence type="predicted"/>
<organism evidence="2 3">
    <name type="scientific">Henriciella pelagia</name>
    <dbReference type="NCBI Taxonomy" id="1977912"/>
    <lineage>
        <taxon>Bacteria</taxon>
        <taxon>Pseudomonadati</taxon>
        <taxon>Pseudomonadota</taxon>
        <taxon>Alphaproteobacteria</taxon>
        <taxon>Hyphomonadales</taxon>
        <taxon>Hyphomonadaceae</taxon>
        <taxon>Henriciella</taxon>
    </lineage>
</organism>